<feature type="domain" description="CCHC-type" evidence="3">
    <location>
        <begin position="42"/>
        <end position="57"/>
    </location>
</feature>
<proteinExistence type="predicted"/>
<dbReference type="EMBL" id="BDDD01000831">
    <property type="protein sequence ID" value="GAV70646.1"/>
    <property type="molecule type" value="Genomic_DNA"/>
</dbReference>
<comment type="caution">
    <text evidence="4">The sequence shown here is derived from an EMBL/GenBank/DDBJ whole genome shotgun (WGS) entry which is preliminary data.</text>
</comment>
<dbReference type="SUPFAM" id="SSF57756">
    <property type="entry name" value="Retrovirus zinc finger-like domains"/>
    <property type="match status" value="1"/>
</dbReference>
<dbReference type="Pfam" id="PF00098">
    <property type="entry name" value="zf-CCHC"/>
    <property type="match status" value="1"/>
</dbReference>
<evidence type="ECO:0000259" key="3">
    <source>
        <dbReference type="PROSITE" id="PS50158"/>
    </source>
</evidence>
<evidence type="ECO:0000313" key="4">
    <source>
        <dbReference type="EMBL" id="GAV70646.1"/>
    </source>
</evidence>
<keyword evidence="5" id="KW-1185">Reference proteome</keyword>
<protein>
    <submittedName>
        <fullName evidence="4">Zf-CCHC domain-containing protein</fullName>
    </submittedName>
</protein>
<gene>
    <name evidence="4" type="ORF">CFOL_v3_14144</name>
</gene>
<feature type="coiled-coil region" evidence="2">
    <location>
        <begin position="117"/>
        <end position="172"/>
    </location>
</feature>
<organism evidence="4 5">
    <name type="scientific">Cephalotus follicularis</name>
    <name type="common">Albany pitcher plant</name>
    <dbReference type="NCBI Taxonomy" id="3775"/>
    <lineage>
        <taxon>Eukaryota</taxon>
        <taxon>Viridiplantae</taxon>
        <taxon>Streptophyta</taxon>
        <taxon>Embryophyta</taxon>
        <taxon>Tracheophyta</taxon>
        <taxon>Spermatophyta</taxon>
        <taxon>Magnoliopsida</taxon>
        <taxon>eudicotyledons</taxon>
        <taxon>Gunneridae</taxon>
        <taxon>Pentapetalae</taxon>
        <taxon>rosids</taxon>
        <taxon>fabids</taxon>
        <taxon>Oxalidales</taxon>
        <taxon>Cephalotaceae</taxon>
        <taxon>Cephalotus</taxon>
    </lineage>
</organism>
<sequence length="309" mass="36148">MTHETTLKNHEHKFLKSQKCKKAFKKKFPQEGESSKREEPTCYECKKLGHFKSECRNLKKKAQFKKKNEYSKKKKAMVVSWDDRDPSSSKEESDEEVTNIAFMAIEEEDEDEVNFTFDELQNAYENLFNEYENVFLRNKTLKKNAISISKEIENLKSENSKYISEIESLKNEKSYYLNEIDVLNVSSKLSIDIKEENEKLKLVIDALRKTFSKFSNSSDKLDNLLGLQRFVFDKAGLGYEEMNNVKHFNNFFVKKVEPKISCNYCGRLGHVSTSCFHRKNFGKTKKVWVPKGTTLTNPQGPKFIWVTKV</sequence>
<keyword evidence="1" id="KW-0862">Zinc</keyword>
<dbReference type="Gene3D" id="4.10.60.10">
    <property type="entry name" value="Zinc finger, CCHC-type"/>
    <property type="match status" value="1"/>
</dbReference>
<name>A0A1Q3BRL7_CEPFO</name>
<reference evidence="5" key="1">
    <citation type="submission" date="2016-04" db="EMBL/GenBank/DDBJ databases">
        <title>Cephalotus genome sequencing.</title>
        <authorList>
            <person name="Fukushima K."/>
            <person name="Hasebe M."/>
            <person name="Fang X."/>
        </authorList>
    </citation>
    <scope>NUCLEOTIDE SEQUENCE [LARGE SCALE GENOMIC DNA]</scope>
    <source>
        <strain evidence="5">cv. St1</strain>
    </source>
</reference>
<dbReference type="AlphaFoldDB" id="A0A1Q3BRL7"/>
<dbReference type="PROSITE" id="PS50158">
    <property type="entry name" value="ZF_CCHC"/>
    <property type="match status" value="1"/>
</dbReference>
<evidence type="ECO:0000313" key="5">
    <source>
        <dbReference type="Proteomes" id="UP000187406"/>
    </source>
</evidence>
<dbReference type="Proteomes" id="UP000187406">
    <property type="component" value="Unassembled WGS sequence"/>
</dbReference>
<keyword evidence="1" id="KW-0479">Metal-binding</keyword>
<keyword evidence="1" id="KW-0863">Zinc-finger</keyword>
<evidence type="ECO:0000256" key="1">
    <source>
        <dbReference type="PROSITE-ProRule" id="PRU00047"/>
    </source>
</evidence>
<dbReference type="GO" id="GO:0008270">
    <property type="term" value="F:zinc ion binding"/>
    <property type="evidence" value="ECO:0007669"/>
    <property type="project" value="UniProtKB-KW"/>
</dbReference>
<evidence type="ECO:0000256" key="2">
    <source>
        <dbReference type="SAM" id="Coils"/>
    </source>
</evidence>
<dbReference type="GO" id="GO:0003676">
    <property type="term" value="F:nucleic acid binding"/>
    <property type="evidence" value="ECO:0007669"/>
    <property type="project" value="InterPro"/>
</dbReference>
<accession>A0A1Q3BRL7</accession>
<dbReference type="InterPro" id="IPR036875">
    <property type="entry name" value="Znf_CCHC_sf"/>
</dbReference>
<dbReference type="InterPro" id="IPR001878">
    <property type="entry name" value="Znf_CCHC"/>
</dbReference>
<dbReference type="SMART" id="SM00343">
    <property type="entry name" value="ZnF_C2HC"/>
    <property type="match status" value="2"/>
</dbReference>
<dbReference type="InParanoid" id="A0A1Q3BRL7"/>
<keyword evidence="2" id="KW-0175">Coiled coil</keyword>